<name>A0A210PGR0_MIZYE</name>
<dbReference type="SUPFAM" id="SSF54637">
    <property type="entry name" value="Thioesterase/thiol ester dehydrase-isomerase"/>
    <property type="match status" value="2"/>
</dbReference>
<dbReference type="PANTHER" id="PTHR34487:SF1">
    <property type="entry name" value="ACYL-ACP THIOESTERASE"/>
    <property type="match status" value="1"/>
</dbReference>
<dbReference type="OrthoDB" id="6278306at2759"/>
<evidence type="ECO:0000313" key="3">
    <source>
        <dbReference type="Proteomes" id="UP000242188"/>
    </source>
</evidence>
<keyword evidence="3" id="KW-1185">Reference proteome</keyword>
<dbReference type="AlphaFoldDB" id="A0A210PGR0"/>
<dbReference type="InterPro" id="IPR049427">
    <property type="entry name" value="Acyl-ACP_TE_C"/>
</dbReference>
<dbReference type="EMBL" id="NEDP02076713">
    <property type="protein sequence ID" value="OWF35683.1"/>
    <property type="molecule type" value="Genomic_DNA"/>
</dbReference>
<proteinExistence type="predicted"/>
<feature type="domain" description="Acyl-ACP thioesterase-like C-terminal" evidence="1">
    <location>
        <begin position="161"/>
        <end position="193"/>
    </location>
</feature>
<comment type="caution">
    <text evidence="2">The sequence shown here is derived from an EMBL/GenBank/DDBJ whole genome shotgun (WGS) entry which is preliminary data.</text>
</comment>
<evidence type="ECO:0000313" key="2">
    <source>
        <dbReference type="EMBL" id="OWF35683.1"/>
    </source>
</evidence>
<dbReference type="PANTHER" id="PTHR34487">
    <property type="entry name" value="ACYL-ACP THIOESTERASE"/>
    <property type="match status" value="1"/>
</dbReference>
<gene>
    <name evidence="2" type="ORF">KP79_PYT26072</name>
</gene>
<reference evidence="2 3" key="1">
    <citation type="journal article" date="2017" name="Nat. Ecol. Evol.">
        <title>Scallop genome provides insights into evolution of bilaterian karyotype and development.</title>
        <authorList>
            <person name="Wang S."/>
            <person name="Zhang J."/>
            <person name="Jiao W."/>
            <person name="Li J."/>
            <person name="Xun X."/>
            <person name="Sun Y."/>
            <person name="Guo X."/>
            <person name="Huan P."/>
            <person name="Dong B."/>
            <person name="Zhang L."/>
            <person name="Hu X."/>
            <person name="Sun X."/>
            <person name="Wang J."/>
            <person name="Zhao C."/>
            <person name="Wang Y."/>
            <person name="Wang D."/>
            <person name="Huang X."/>
            <person name="Wang R."/>
            <person name="Lv J."/>
            <person name="Li Y."/>
            <person name="Zhang Z."/>
            <person name="Liu B."/>
            <person name="Lu W."/>
            <person name="Hui Y."/>
            <person name="Liang J."/>
            <person name="Zhou Z."/>
            <person name="Hou R."/>
            <person name="Li X."/>
            <person name="Liu Y."/>
            <person name="Li H."/>
            <person name="Ning X."/>
            <person name="Lin Y."/>
            <person name="Zhao L."/>
            <person name="Xing Q."/>
            <person name="Dou J."/>
            <person name="Li Y."/>
            <person name="Mao J."/>
            <person name="Guo H."/>
            <person name="Dou H."/>
            <person name="Li T."/>
            <person name="Mu C."/>
            <person name="Jiang W."/>
            <person name="Fu Q."/>
            <person name="Fu X."/>
            <person name="Miao Y."/>
            <person name="Liu J."/>
            <person name="Yu Q."/>
            <person name="Li R."/>
            <person name="Liao H."/>
            <person name="Li X."/>
            <person name="Kong Y."/>
            <person name="Jiang Z."/>
            <person name="Chourrout D."/>
            <person name="Li R."/>
            <person name="Bao Z."/>
        </authorList>
    </citation>
    <scope>NUCLEOTIDE SEQUENCE [LARGE SCALE GENOMIC DNA]</scope>
    <source>
        <strain evidence="2 3">PY_sf001</strain>
    </source>
</reference>
<dbReference type="Gene3D" id="3.10.129.10">
    <property type="entry name" value="Hotdog Thioesterase"/>
    <property type="match status" value="1"/>
</dbReference>
<accession>A0A210PGR0</accession>
<dbReference type="Pfam" id="PF20791">
    <property type="entry name" value="Acyl-ACP_TE_C"/>
    <property type="match status" value="1"/>
</dbReference>
<sequence>MGTKTNLLQLVSLPRPTWVILDRFGHLPFDGTIKFLWEGYPEMIKQGFPTKLIQKAFTVREKAVCSPQLHEKGFPENNDIFLHASVPNVGTTSYSIFHDLIDSSTMGRIFRIETKMVNIDPETRRPSKLPTAFVEECTKFASSDPAMITDVQEEFVPPKNAFKSIIRTRYSDLDINLHVNYAQYYKFCADCASEASQSGYYRHYDDDICRLPVLKTDVSFIGESPPCSNLDVYSWQDTQNQQRIYFAIYLKSDRIFQADYLYGCEKSDEAIVSKL</sequence>
<organism evidence="2 3">
    <name type="scientific">Mizuhopecten yessoensis</name>
    <name type="common">Japanese scallop</name>
    <name type="synonym">Patinopecten yessoensis</name>
    <dbReference type="NCBI Taxonomy" id="6573"/>
    <lineage>
        <taxon>Eukaryota</taxon>
        <taxon>Metazoa</taxon>
        <taxon>Spiralia</taxon>
        <taxon>Lophotrochozoa</taxon>
        <taxon>Mollusca</taxon>
        <taxon>Bivalvia</taxon>
        <taxon>Autobranchia</taxon>
        <taxon>Pteriomorphia</taxon>
        <taxon>Pectinida</taxon>
        <taxon>Pectinoidea</taxon>
        <taxon>Pectinidae</taxon>
        <taxon>Mizuhopecten</taxon>
    </lineage>
</organism>
<dbReference type="InterPro" id="IPR029069">
    <property type="entry name" value="HotDog_dom_sf"/>
</dbReference>
<evidence type="ECO:0000259" key="1">
    <source>
        <dbReference type="Pfam" id="PF20791"/>
    </source>
</evidence>
<dbReference type="Proteomes" id="UP000242188">
    <property type="component" value="Unassembled WGS sequence"/>
</dbReference>
<protein>
    <recommendedName>
        <fullName evidence="1">Acyl-ACP thioesterase-like C-terminal domain-containing protein</fullName>
    </recommendedName>
</protein>